<keyword evidence="3" id="KW-1185">Reference proteome</keyword>
<evidence type="ECO:0000256" key="1">
    <source>
        <dbReference type="SAM" id="SignalP"/>
    </source>
</evidence>
<name>M4VF64_9BACT</name>
<dbReference type="EMBL" id="CP003537">
    <property type="protein sequence ID" value="AGH96691.1"/>
    <property type="molecule type" value="Genomic_DNA"/>
</dbReference>
<sequence length="439" mass="49552">MKVRQPLTILMMLALATPPSFAGEDIRMTSEDVRNGNIRKGEVWSAPSWIKDEGQFFRFSNELNILRGSEVTNANDLLLLPNADTGRSEVSCLMTEDTTDKFSTGKTPKFRCNLLQTNSAGQLEEASGKGKKIKVKYGADNGEIYGELMGTRLLWALGFSADRMMFIDRLLCYGCTSNPFKDRRVDTSSLQTPREFIPAAIERKHDGEAMYVNRQVKITEAGPNRHNTPPRYRTVVHEGWGFDELMTLTSENPAEARRQKIERDALRILSSFIQHVDNKEQNQRLTCVGDFDAEGNCLGEVKLIVQDVGATFGRGLTTDNESSFLGINIAKARLEHWVRKPFWKEASACRMDVGWWANRTLKDEKATEEGRQFLVKLLEGFSAGAEGQKRVEDLFLAAQIERRSGTIPEWVAAFNKKVHELKYPMGANNPDFKCPKQLN</sequence>
<evidence type="ECO:0000313" key="3">
    <source>
        <dbReference type="Proteomes" id="UP000012040"/>
    </source>
</evidence>
<organism evidence="2 3">
    <name type="scientific">Pseudobdellovibrio exovorus JSS</name>
    <dbReference type="NCBI Taxonomy" id="1184267"/>
    <lineage>
        <taxon>Bacteria</taxon>
        <taxon>Pseudomonadati</taxon>
        <taxon>Bdellovibrionota</taxon>
        <taxon>Bdellovibrionia</taxon>
        <taxon>Bdellovibrionales</taxon>
        <taxon>Pseudobdellovibrionaceae</taxon>
        <taxon>Pseudobdellovibrio</taxon>
    </lineage>
</organism>
<accession>M4VF64</accession>
<dbReference type="AlphaFoldDB" id="M4VF64"/>
<evidence type="ECO:0000313" key="2">
    <source>
        <dbReference type="EMBL" id="AGH96691.1"/>
    </source>
</evidence>
<dbReference type="HOGENOM" id="CLU_623573_0_0_7"/>
<protein>
    <submittedName>
        <fullName evidence="2">Uncharacterized protein</fullName>
    </submittedName>
</protein>
<feature type="chain" id="PRO_5004060254" evidence="1">
    <location>
        <begin position="23"/>
        <end position="439"/>
    </location>
</feature>
<gene>
    <name evidence="2" type="ORF">A11Q_2475</name>
</gene>
<reference evidence="2 3" key="1">
    <citation type="journal article" date="2013" name="ISME J.">
        <title>By their genes ye shall know them: genomic signatures of predatory bacteria.</title>
        <authorList>
            <person name="Pasternak Z."/>
            <person name="Pietrokovski S."/>
            <person name="Rotem O."/>
            <person name="Gophna U."/>
            <person name="Lurie-Weinberger M.N."/>
            <person name="Jurkevitch E."/>
        </authorList>
    </citation>
    <scope>NUCLEOTIDE SEQUENCE [LARGE SCALE GENOMIC DNA]</scope>
    <source>
        <strain evidence="2 3">JSS</strain>
    </source>
</reference>
<keyword evidence="1" id="KW-0732">Signal</keyword>
<feature type="signal peptide" evidence="1">
    <location>
        <begin position="1"/>
        <end position="22"/>
    </location>
</feature>
<dbReference type="PATRIC" id="fig|1184267.3.peg.2502"/>
<dbReference type="Proteomes" id="UP000012040">
    <property type="component" value="Chromosome"/>
</dbReference>
<dbReference type="KEGG" id="bex:A11Q_2475"/>
<proteinExistence type="predicted"/>